<reference evidence="2" key="1">
    <citation type="submission" date="2017-01" db="EMBL/GenBank/DDBJ databases">
        <authorList>
            <person name="Varghese N."/>
            <person name="Submissions S."/>
        </authorList>
    </citation>
    <scope>NUCLEOTIDE SEQUENCE [LARGE SCALE GENOMIC DNA]</scope>
    <source>
        <strain evidence="2">DSM 21054</strain>
    </source>
</reference>
<sequence>MNEQSTSFRYLTSQQLQQPSLAIEEFFDYFNLPASYQHLWQFAKACIGSEYSDGLTALQRSEIVFFYEKLGALIEAVSIIHPFPAPARVVAFTPATAA</sequence>
<gene>
    <name evidence="1" type="ORF">SAMN05421788_1011440</name>
</gene>
<evidence type="ECO:0000313" key="2">
    <source>
        <dbReference type="Proteomes" id="UP000186917"/>
    </source>
</evidence>
<dbReference type="KEGG" id="fln:FLA_6065"/>
<keyword evidence="2" id="KW-1185">Reference proteome</keyword>
<dbReference type="EMBL" id="FTOR01000001">
    <property type="protein sequence ID" value="SIS82526.1"/>
    <property type="molecule type" value="Genomic_DNA"/>
</dbReference>
<dbReference type="RefSeq" id="WP_076377015.1">
    <property type="nucleotide sequence ID" value="NZ_AP017422.1"/>
</dbReference>
<dbReference type="OrthoDB" id="677685at2"/>
<evidence type="ECO:0000313" key="1">
    <source>
        <dbReference type="EMBL" id="SIS82526.1"/>
    </source>
</evidence>
<dbReference type="AlphaFoldDB" id="A0A173MQS9"/>
<dbReference type="STRING" id="477680.SAMN05421788_1011440"/>
<dbReference type="Proteomes" id="UP000186917">
    <property type="component" value="Unassembled WGS sequence"/>
</dbReference>
<accession>A0A173MQS9</accession>
<organism evidence="1 2">
    <name type="scientific">Filimonas lacunae</name>
    <dbReference type="NCBI Taxonomy" id="477680"/>
    <lineage>
        <taxon>Bacteria</taxon>
        <taxon>Pseudomonadati</taxon>
        <taxon>Bacteroidota</taxon>
        <taxon>Chitinophagia</taxon>
        <taxon>Chitinophagales</taxon>
        <taxon>Chitinophagaceae</taxon>
        <taxon>Filimonas</taxon>
    </lineage>
</organism>
<proteinExistence type="predicted"/>
<name>A0A173MQS9_9BACT</name>
<protein>
    <submittedName>
        <fullName evidence="1">Uncharacterized protein</fullName>
    </submittedName>
</protein>